<feature type="compositionally biased region" description="Polar residues" evidence="6">
    <location>
        <begin position="419"/>
        <end position="444"/>
    </location>
</feature>
<dbReference type="GO" id="GO:0045944">
    <property type="term" value="P:positive regulation of transcription by RNA polymerase II"/>
    <property type="evidence" value="ECO:0007669"/>
    <property type="project" value="TreeGrafter"/>
</dbReference>
<dbReference type="GO" id="GO:0008270">
    <property type="term" value="F:zinc ion binding"/>
    <property type="evidence" value="ECO:0007669"/>
    <property type="project" value="UniProtKB-KW"/>
</dbReference>
<feature type="compositionally biased region" description="Polar residues" evidence="6">
    <location>
        <begin position="57"/>
        <end position="67"/>
    </location>
</feature>
<dbReference type="Gene3D" id="3.30.160.60">
    <property type="entry name" value="Classic Zinc Finger"/>
    <property type="match status" value="1"/>
</dbReference>
<dbReference type="EMBL" id="JAOPHQ010005708">
    <property type="protein sequence ID" value="KAK0134415.1"/>
    <property type="molecule type" value="Genomic_DNA"/>
</dbReference>
<evidence type="ECO:0000256" key="1">
    <source>
        <dbReference type="ARBA" id="ARBA00022723"/>
    </source>
</evidence>
<dbReference type="InterPro" id="IPR050688">
    <property type="entry name" value="Zinc_finger/UBP_domain"/>
</dbReference>
<feature type="compositionally biased region" description="Polar residues" evidence="6">
    <location>
        <begin position="755"/>
        <end position="766"/>
    </location>
</feature>
<feature type="compositionally biased region" description="Basic and acidic residues" evidence="6">
    <location>
        <begin position="457"/>
        <end position="485"/>
    </location>
</feature>
<reference evidence="8" key="1">
    <citation type="journal article" date="2023" name="Front. Mar. Sci.">
        <title>A new Merluccius polli reference genome to investigate the effects of global change in West African waters.</title>
        <authorList>
            <person name="Mateo J.L."/>
            <person name="Blanco-Fernandez C."/>
            <person name="Garcia-Vazquez E."/>
            <person name="Machado-Schiaffino G."/>
        </authorList>
    </citation>
    <scope>NUCLEOTIDE SEQUENCE</scope>
    <source>
        <strain evidence="8">C29</strain>
        <tissue evidence="8">Fin</tissue>
    </source>
</reference>
<keyword evidence="3 5" id="KW-0863">Zinc-finger</keyword>
<dbReference type="PROSITE" id="PS50157">
    <property type="entry name" value="ZINC_FINGER_C2H2_2"/>
    <property type="match status" value="2"/>
</dbReference>
<keyword evidence="2" id="KW-0677">Repeat</keyword>
<evidence type="ECO:0000256" key="6">
    <source>
        <dbReference type="SAM" id="MobiDB-lite"/>
    </source>
</evidence>
<dbReference type="PANTHER" id="PTHR24403:SF43">
    <property type="entry name" value="ZINC FINGER PROTEIN 64"/>
    <property type="match status" value="1"/>
</dbReference>
<keyword evidence="1" id="KW-0479">Metal-binding</keyword>
<organism evidence="8 9">
    <name type="scientific">Merluccius polli</name>
    <name type="common">Benguela hake</name>
    <name type="synonym">Merluccius cadenati</name>
    <dbReference type="NCBI Taxonomy" id="89951"/>
    <lineage>
        <taxon>Eukaryota</taxon>
        <taxon>Metazoa</taxon>
        <taxon>Chordata</taxon>
        <taxon>Craniata</taxon>
        <taxon>Vertebrata</taxon>
        <taxon>Euteleostomi</taxon>
        <taxon>Actinopterygii</taxon>
        <taxon>Neopterygii</taxon>
        <taxon>Teleostei</taxon>
        <taxon>Neoteleostei</taxon>
        <taxon>Acanthomorphata</taxon>
        <taxon>Zeiogadaria</taxon>
        <taxon>Gadariae</taxon>
        <taxon>Gadiformes</taxon>
        <taxon>Gadoidei</taxon>
        <taxon>Merlucciidae</taxon>
        <taxon>Merluccius</taxon>
    </lineage>
</organism>
<evidence type="ECO:0000313" key="8">
    <source>
        <dbReference type="EMBL" id="KAK0134415.1"/>
    </source>
</evidence>
<feature type="region of interest" description="Disordered" evidence="6">
    <location>
        <begin position="386"/>
        <end position="527"/>
    </location>
</feature>
<dbReference type="PANTHER" id="PTHR24403">
    <property type="entry name" value="ZINC FINGER PROTEIN"/>
    <property type="match status" value="1"/>
</dbReference>
<evidence type="ECO:0000313" key="9">
    <source>
        <dbReference type="Proteomes" id="UP001174136"/>
    </source>
</evidence>
<dbReference type="AlphaFoldDB" id="A0AA47M6D5"/>
<dbReference type="GO" id="GO:0005634">
    <property type="term" value="C:nucleus"/>
    <property type="evidence" value="ECO:0007669"/>
    <property type="project" value="TreeGrafter"/>
</dbReference>
<dbReference type="InterPro" id="IPR013087">
    <property type="entry name" value="Znf_C2H2_type"/>
</dbReference>
<evidence type="ECO:0000256" key="4">
    <source>
        <dbReference type="ARBA" id="ARBA00022833"/>
    </source>
</evidence>
<evidence type="ECO:0000259" key="7">
    <source>
        <dbReference type="PROSITE" id="PS50157"/>
    </source>
</evidence>
<evidence type="ECO:0000256" key="2">
    <source>
        <dbReference type="ARBA" id="ARBA00022737"/>
    </source>
</evidence>
<keyword evidence="4" id="KW-0862">Zinc</keyword>
<dbReference type="Proteomes" id="UP001174136">
    <property type="component" value="Unassembled WGS sequence"/>
</dbReference>
<feature type="compositionally biased region" description="Basic residues" evidence="6">
    <location>
        <begin position="70"/>
        <end position="80"/>
    </location>
</feature>
<protein>
    <submittedName>
        <fullName evidence="8">Zinc finger protein 518A</fullName>
    </submittedName>
</protein>
<comment type="caution">
    <text evidence="8">The sequence shown here is derived from an EMBL/GenBank/DDBJ whole genome shotgun (WGS) entry which is preliminary data.</text>
</comment>
<keyword evidence="9" id="KW-1185">Reference proteome</keyword>
<feature type="region of interest" description="Disordered" evidence="6">
    <location>
        <begin position="743"/>
        <end position="766"/>
    </location>
</feature>
<feature type="compositionally biased region" description="Basic and acidic residues" evidence="6">
    <location>
        <begin position="494"/>
        <end position="506"/>
    </location>
</feature>
<proteinExistence type="predicted"/>
<evidence type="ECO:0000256" key="3">
    <source>
        <dbReference type="ARBA" id="ARBA00022771"/>
    </source>
</evidence>
<dbReference type="PROSITE" id="PS00028">
    <property type="entry name" value="ZINC_FINGER_C2H2_1"/>
    <property type="match status" value="1"/>
</dbReference>
<accession>A0AA47M6D5</accession>
<name>A0AA47M6D5_MERPO</name>
<sequence length="950" mass="105616">MDSADVCTAVSSGDHNQLIKKKRDWHKRLRVRKTAIQPPTMQGRDKPGPKKIAKQRGPNTDCPSSNVAPHKGKQGRHKAHNSPSLLRFKCSQCNDNLEFVPKELVRHFQETHKGNLPDFSCHICSFSAHEFSYLQVHLLSHKDTFSSCNICKDNVQRTLLEYCSHLTSCHSPNGKFSCELCKNFSTGDVHLFLQHMYLHELPMEESGGVDLSVHTIDLMKPVRFKASGHAFQCQHCGYKGPSKRLITKHMNTVHGGQKVKELHHITNNPHKSAPKMRNRVTRNTARDMRWLSQDCLSLPGREFLDKYCSLSNPERTLEETQQFLVRSAVGETDDRKWTKALQSVLSNFPQDINMHPKLESAMMSNSSKDLTVLMVKNKLKVPQNAGSYVKKTTPPEKLETSPSGSATIETHCVFDPNRGQPQLGNDQTHCPGSQNNINEDSSIVAQPESAEGSPIQENRENQELRQHQNVEEHNRNSKELKRDNSCEDSLNASKEPKMANKRDNRKPAKRIYRSTRGRRKAKTRPKALEKQLQGLGLKLVLKKDPVKNKQWMSQSPLLPPDGCLVGDHLGLPLSLPPREKQGQTLVNTASAENSKVSLKECGKAPKTDLHSTLATIVLQSQPQPVEELFSETQGQCCVNGDVHANSILVASDGNEQPKSWSSSTNACAENLQISTAACGVSERNNGGVDCSTLGTKSSAIEEVNPLRNDGAISSNAAKLLIPPLGSSASEGAGLPVHSFQLASSHPSALEDNESPPCQTRSQGPSTASKCFWRVAPRAVERTLKLTPLSSGQSVKRPHGEQPVVVLNHPDADAPEVTRLMEAVHKHRGDVQRVVLSRRTLEAISTSDGSAVQGTGAAVPPSASRPSSACLLSTVRERFILKLKLRRTSRRKYRVIRAAGDRMDPVVIFRCWFCGRVFVSQDLWIAHRQRHFMEWKRPNCEKPEMSPTLEK</sequence>
<feature type="region of interest" description="Disordered" evidence="6">
    <location>
        <begin position="31"/>
        <end position="81"/>
    </location>
</feature>
<gene>
    <name evidence="8" type="primary">ZNF518A</name>
    <name evidence="8" type="ORF">N1851_030014</name>
</gene>
<feature type="domain" description="C2H2-type" evidence="7">
    <location>
        <begin position="908"/>
        <end position="935"/>
    </location>
</feature>
<feature type="compositionally biased region" description="Basic residues" evidence="6">
    <location>
        <begin position="507"/>
        <end position="525"/>
    </location>
</feature>
<feature type="domain" description="C2H2-type" evidence="7">
    <location>
        <begin position="231"/>
        <end position="259"/>
    </location>
</feature>
<evidence type="ECO:0000256" key="5">
    <source>
        <dbReference type="PROSITE-ProRule" id="PRU00042"/>
    </source>
</evidence>
<dbReference type="SMART" id="SM00355">
    <property type="entry name" value="ZnF_C2H2"/>
    <property type="match status" value="5"/>
</dbReference>